<accession>A0A858RRM3</accession>
<proteinExistence type="predicted"/>
<organism evidence="3 4">
    <name type="scientific">Luteolibacter luteus</name>
    <dbReference type="NCBI Taxonomy" id="2728835"/>
    <lineage>
        <taxon>Bacteria</taxon>
        <taxon>Pseudomonadati</taxon>
        <taxon>Verrucomicrobiota</taxon>
        <taxon>Verrucomicrobiia</taxon>
        <taxon>Verrucomicrobiales</taxon>
        <taxon>Verrucomicrobiaceae</taxon>
        <taxon>Luteolibacter</taxon>
    </lineage>
</organism>
<dbReference type="InterPro" id="IPR037401">
    <property type="entry name" value="SnoaL-like"/>
</dbReference>
<evidence type="ECO:0000259" key="2">
    <source>
        <dbReference type="Pfam" id="PF13474"/>
    </source>
</evidence>
<sequence length="256" mass="28615">MRLYFEAYEYKDRVLLTSLLAGDFTFTSPVDDAIDRDEYFARCWPNSRHTAVFKIERLIEDGDDVVVTYTATTSYGSTFKNTEIFTFRDDKIAQVQVFFGTETASAASGAEIADLIETWAEGIRGKDVEMVASQFAEDAVGFFLAPPLIADEDLRVNLREWFHTFDGDLGYEVRDLKVHASGDVAWAHALNHLAGMKKEGEEADLWFRVTMGFEKIDGSWKILHAHESVPFLMDGSGKAALDLKPQGLSQGDSGIT</sequence>
<dbReference type="RefSeq" id="WP_169457475.1">
    <property type="nucleotide sequence ID" value="NZ_CP051774.1"/>
</dbReference>
<dbReference type="SUPFAM" id="SSF54427">
    <property type="entry name" value="NTF2-like"/>
    <property type="match status" value="2"/>
</dbReference>
<protein>
    <submittedName>
        <fullName evidence="3">SnoaL-like domain-containing protein</fullName>
    </submittedName>
</protein>
<evidence type="ECO:0000313" key="3">
    <source>
        <dbReference type="EMBL" id="QJE98989.1"/>
    </source>
</evidence>
<dbReference type="KEGG" id="luo:HHL09_25485"/>
<reference evidence="3 4" key="1">
    <citation type="submission" date="2020-04" db="EMBL/GenBank/DDBJ databases">
        <title>Luteolibacter sp. G-1-1-1 isolated from soil.</title>
        <authorList>
            <person name="Dahal R.H."/>
        </authorList>
    </citation>
    <scope>NUCLEOTIDE SEQUENCE [LARGE SCALE GENOMIC DNA]</scope>
    <source>
        <strain evidence="3 4">G-1-1-1</strain>
    </source>
</reference>
<dbReference type="Gene3D" id="3.10.450.50">
    <property type="match status" value="2"/>
</dbReference>
<dbReference type="InterPro" id="IPR032710">
    <property type="entry name" value="NTF2-like_dom_sf"/>
</dbReference>
<feature type="domain" description="SnoaL-like" evidence="2">
    <location>
        <begin position="112"/>
        <end position="231"/>
    </location>
</feature>
<dbReference type="Pfam" id="PF12680">
    <property type="entry name" value="SnoaL_2"/>
    <property type="match status" value="1"/>
</dbReference>
<dbReference type="AlphaFoldDB" id="A0A858RRM3"/>
<dbReference type="Proteomes" id="UP000501812">
    <property type="component" value="Chromosome"/>
</dbReference>
<evidence type="ECO:0000259" key="1">
    <source>
        <dbReference type="Pfam" id="PF12680"/>
    </source>
</evidence>
<gene>
    <name evidence="3" type="ORF">HHL09_25485</name>
</gene>
<evidence type="ECO:0000313" key="4">
    <source>
        <dbReference type="Proteomes" id="UP000501812"/>
    </source>
</evidence>
<dbReference type="Pfam" id="PF13474">
    <property type="entry name" value="SnoaL_3"/>
    <property type="match status" value="1"/>
</dbReference>
<keyword evidence="4" id="KW-1185">Reference proteome</keyword>
<feature type="domain" description="SnoaL-like" evidence="1">
    <location>
        <begin position="2"/>
        <end position="94"/>
    </location>
</feature>
<name>A0A858RRM3_9BACT</name>
<dbReference type="EMBL" id="CP051774">
    <property type="protein sequence ID" value="QJE98989.1"/>
    <property type="molecule type" value="Genomic_DNA"/>
</dbReference>